<dbReference type="InterPro" id="IPR011234">
    <property type="entry name" value="Fumarylacetoacetase-like_C"/>
</dbReference>
<dbReference type="InterPro" id="IPR051121">
    <property type="entry name" value="FAH"/>
</dbReference>
<dbReference type="SUPFAM" id="SSF56529">
    <property type="entry name" value="FAH"/>
    <property type="match status" value="1"/>
</dbReference>
<dbReference type="GO" id="GO:0016787">
    <property type="term" value="F:hydrolase activity"/>
    <property type="evidence" value="ECO:0007669"/>
    <property type="project" value="UniProtKB-KW"/>
</dbReference>
<dbReference type="EMBL" id="JBDIME010000016">
    <property type="protein sequence ID" value="MEN2791327.1"/>
    <property type="molecule type" value="Genomic_DNA"/>
</dbReference>
<evidence type="ECO:0000256" key="2">
    <source>
        <dbReference type="ARBA" id="ARBA00022723"/>
    </source>
</evidence>
<dbReference type="RefSeq" id="WP_343892419.1">
    <property type="nucleotide sequence ID" value="NZ_BAAAEH010000059.1"/>
</dbReference>
<dbReference type="Proteomes" id="UP001419910">
    <property type="component" value="Unassembled WGS sequence"/>
</dbReference>
<comment type="similarity">
    <text evidence="1">Belongs to the FAH family.</text>
</comment>
<feature type="domain" description="Fumarylacetoacetase-like C-terminal" evidence="3">
    <location>
        <begin position="76"/>
        <end position="280"/>
    </location>
</feature>
<protein>
    <submittedName>
        <fullName evidence="4">Fumarylacetoacetate hydrolase family protein</fullName>
    </submittedName>
</protein>
<evidence type="ECO:0000313" key="5">
    <source>
        <dbReference type="Proteomes" id="UP001419910"/>
    </source>
</evidence>
<comment type="caution">
    <text evidence="4">The sequence shown here is derived from an EMBL/GenBank/DDBJ whole genome shotgun (WGS) entry which is preliminary data.</text>
</comment>
<evidence type="ECO:0000313" key="4">
    <source>
        <dbReference type="EMBL" id="MEN2791327.1"/>
    </source>
</evidence>
<dbReference type="Pfam" id="PF01557">
    <property type="entry name" value="FAA_hydrolase"/>
    <property type="match status" value="1"/>
</dbReference>
<organism evidence="4 5">
    <name type="scientific">Sphingomonas oligophenolica</name>
    <dbReference type="NCBI Taxonomy" id="301154"/>
    <lineage>
        <taxon>Bacteria</taxon>
        <taxon>Pseudomonadati</taxon>
        <taxon>Pseudomonadota</taxon>
        <taxon>Alphaproteobacteria</taxon>
        <taxon>Sphingomonadales</taxon>
        <taxon>Sphingomonadaceae</taxon>
        <taxon>Sphingomonas</taxon>
    </lineage>
</organism>
<dbReference type="PANTHER" id="PTHR42796:SF4">
    <property type="entry name" value="FUMARYLACETOACETATE HYDROLASE DOMAIN-CONTAINING PROTEIN 2A"/>
    <property type="match status" value="1"/>
</dbReference>
<keyword evidence="2" id="KW-0479">Metal-binding</keyword>
<proteinExistence type="inferred from homology"/>
<keyword evidence="5" id="KW-1185">Reference proteome</keyword>
<accession>A0ABU9Y6H1</accession>
<dbReference type="InterPro" id="IPR036663">
    <property type="entry name" value="Fumarylacetoacetase_C_sf"/>
</dbReference>
<name>A0ABU9Y6H1_9SPHN</name>
<dbReference type="PANTHER" id="PTHR42796">
    <property type="entry name" value="FUMARYLACETOACETATE HYDROLASE DOMAIN-CONTAINING PROTEIN 2A-RELATED"/>
    <property type="match status" value="1"/>
</dbReference>
<sequence length="285" mass="31094">MHIARFSDGDDTRLGLKVADGLVDLTARLEGAPRDTVDLMSLWPDLALDLAALAAFPADHALTGVQLLAPVRRPHKILGIGMNYADHAREMGLELPTSQFWFSKQSSALNDPFGDVEMPVGSIELDYEAELVCVIGRHVRNADATGAREAIFGYCVGNDVSVRDRQTETSQVMLGKCGDTHAPVGPWITTADAIDVADIAIRTWVNGDLRQNSRTREIIYDCVRMIEHLSRVMTLEPGDLLFTGSPYGVGKGFSPPRWLQPGDRVRVEIEGLGAIENKIVPAPIP</sequence>
<evidence type="ECO:0000259" key="3">
    <source>
        <dbReference type="Pfam" id="PF01557"/>
    </source>
</evidence>
<reference evidence="4 5" key="1">
    <citation type="submission" date="2024-05" db="EMBL/GenBank/DDBJ databases">
        <authorList>
            <person name="Liu Q."/>
            <person name="Xin Y.-H."/>
        </authorList>
    </citation>
    <scope>NUCLEOTIDE SEQUENCE [LARGE SCALE GENOMIC DNA]</scope>
    <source>
        <strain evidence="4 5">CGMCC 1.10181</strain>
    </source>
</reference>
<evidence type="ECO:0000256" key="1">
    <source>
        <dbReference type="ARBA" id="ARBA00010211"/>
    </source>
</evidence>
<gene>
    <name evidence="4" type="ORF">ABC974_16955</name>
</gene>
<dbReference type="Gene3D" id="3.90.850.10">
    <property type="entry name" value="Fumarylacetoacetase-like, C-terminal domain"/>
    <property type="match status" value="1"/>
</dbReference>
<keyword evidence="4" id="KW-0378">Hydrolase</keyword>